<gene>
    <name evidence="1" type="ORF">ENN04_05965</name>
</gene>
<protein>
    <submittedName>
        <fullName evidence="1">Uncharacterized protein</fullName>
    </submittedName>
</protein>
<reference evidence="1" key="1">
    <citation type="journal article" date="2020" name="mSystems">
        <title>Genome- and Community-Level Interaction Insights into Carbon Utilization and Element Cycling Functions of Hydrothermarchaeota in Hydrothermal Sediment.</title>
        <authorList>
            <person name="Zhou Z."/>
            <person name="Liu Y."/>
            <person name="Xu W."/>
            <person name="Pan J."/>
            <person name="Luo Z.H."/>
            <person name="Li M."/>
        </authorList>
    </citation>
    <scope>NUCLEOTIDE SEQUENCE [LARGE SCALE GENOMIC DNA]</scope>
    <source>
        <strain evidence="1">SpSt-114</strain>
    </source>
</reference>
<dbReference type="EMBL" id="DSAC01000070">
    <property type="protein sequence ID" value="HHO74172.1"/>
    <property type="molecule type" value="Genomic_DNA"/>
</dbReference>
<dbReference type="AlphaFoldDB" id="A0A7C5WZ88"/>
<comment type="caution">
    <text evidence="1">The sequence shown here is derived from an EMBL/GenBank/DDBJ whole genome shotgun (WGS) entry which is preliminary data.</text>
</comment>
<sequence length="227" mass="25375">MFVSLIIAGLMVVVFRIYKTNADYETAHQVDDFVKAVDKGLFMMNAILQSASFRKPEASNIEGDNGGLYLMVSDASFDSVYRALMNGDCMVRFFNSNWKCEDGKLCLVGILEKKYLNTYMIPKVLQGRVFFVAYPVKDFYEVVVDSKTGERMVVGQLVKLGWMIIDLSVAPQVAQILQNLDSRYTTGTRLKLLSLGFGSGPRGTILAYPLNNFAGHLVIVRSGYVCR</sequence>
<name>A0A7C5WZ88_9AQUI</name>
<proteinExistence type="predicted"/>
<accession>A0A7C5WZ88</accession>
<organism evidence="1">
    <name type="scientific">Thermocrinis ruber</name>
    <dbReference type="NCBI Taxonomy" id="75906"/>
    <lineage>
        <taxon>Bacteria</taxon>
        <taxon>Pseudomonadati</taxon>
        <taxon>Aquificota</taxon>
        <taxon>Aquificia</taxon>
        <taxon>Aquificales</taxon>
        <taxon>Aquificaceae</taxon>
        <taxon>Thermocrinis</taxon>
    </lineage>
</organism>
<evidence type="ECO:0000313" key="1">
    <source>
        <dbReference type="EMBL" id="HHO74172.1"/>
    </source>
</evidence>